<reference evidence="2" key="1">
    <citation type="submission" date="2021-01" db="EMBL/GenBank/DDBJ databases">
        <title>Whole genome shotgun sequence of Sphaerisporangium rufum NBRC 109079.</title>
        <authorList>
            <person name="Komaki H."/>
            <person name="Tamura T."/>
        </authorList>
    </citation>
    <scope>NUCLEOTIDE SEQUENCE</scope>
    <source>
        <strain evidence="2">NBRC 109079</strain>
    </source>
</reference>
<protein>
    <recommendedName>
        <fullName evidence="1">Zinc finger CGNR domain-containing protein</fullName>
    </recommendedName>
</protein>
<dbReference type="PANTHER" id="PTHR35525:SF3">
    <property type="entry name" value="BLL6575 PROTEIN"/>
    <property type="match status" value="1"/>
</dbReference>
<dbReference type="Pfam" id="PF11706">
    <property type="entry name" value="zf-CGNR"/>
    <property type="match status" value="1"/>
</dbReference>
<dbReference type="PANTHER" id="PTHR35525">
    <property type="entry name" value="BLL6575 PROTEIN"/>
    <property type="match status" value="1"/>
</dbReference>
<evidence type="ECO:0000259" key="1">
    <source>
        <dbReference type="Pfam" id="PF11706"/>
    </source>
</evidence>
<dbReference type="Proteomes" id="UP000655287">
    <property type="component" value="Unassembled WGS sequence"/>
</dbReference>
<dbReference type="InterPro" id="IPR021005">
    <property type="entry name" value="Znf_CGNR"/>
</dbReference>
<sequence>MSQQLALALPLALAGTIRHDGDGGVADDLADVRGLAGWLAEYAAPLREYAADPGGLADEQTRREVVALRRAVRTLFAEAVRPGPPSRADSASLLSPRDAVELLNRVAAAVPVRPVLAWPAGAVPAVVWVAGAADDRRRLLAGLARAAMEFLAGPDRERLRACPAPRCVRYFVQEHPRQEWCKPSCGNRARVARHYRRHAAADPARRPR</sequence>
<dbReference type="RefSeq" id="WP_239137783.1">
    <property type="nucleotide sequence ID" value="NZ_BOOU01000076.1"/>
</dbReference>
<keyword evidence="3" id="KW-1185">Reference proteome</keyword>
<gene>
    <name evidence="2" type="ORF">Sru01_55430</name>
</gene>
<organism evidence="2 3">
    <name type="scientific">Sphaerisporangium rufum</name>
    <dbReference type="NCBI Taxonomy" id="1381558"/>
    <lineage>
        <taxon>Bacteria</taxon>
        <taxon>Bacillati</taxon>
        <taxon>Actinomycetota</taxon>
        <taxon>Actinomycetes</taxon>
        <taxon>Streptosporangiales</taxon>
        <taxon>Streptosporangiaceae</taxon>
        <taxon>Sphaerisporangium</taxon>
    </lineage>
</organism>
<proteinExistence type="predicted"/>
<feature type="domain" description="Zinc finger CGNR" evidence="1">
    <location>
        <begin position="158"/>
        <end position="198"/>
    </location>
</feature>
<comment type="caution">
    <text evidence="2">The sequence shown here is derived from an EMBL/GenBank/DDBJ whole genome shotgun (WGS) entry which is preliminary data.</text>
</comment>
<dbReference type="AlphaFoldDB" id="A0A919V0Y2"/>
<dbReference type="SUPFAM" id="SSF160904">
    <property type="entry name" value="Jann2411-like"/>
    <property type="match status" value="1"/>
</dbReference>
<accession>A0A919V0Y2</accession>
<evidence type="ECO:0000313" key="2">
    <source>
        <dbReference type="EMBL" id="GII80561.1"/>
    </source>
</evidence>
<dbReference type="EMBL" id="BOOU01000076">
    <property type="protein sequence ID" value="GII80561.1"/>
    <property type="molecule type" value="Genomic_DNA"/>
</dbReference>
<dbReference type="InterPro" id="IPR010852">
    <property type="entry name" value="ABATE"/>
</dbReference>
<name>A0A919V0Y2_9ACTN</name>
<evidence type="ECO:0000313" key="3">
    <source>
        <dbReference type="Proteomes" id="UP000655287"/>
    </source>
</evidence>
<dbReference type="Pfam" id="PF07336">
    <property type="entry name" value="ABATE"/>
    <property type="match status" value="1"/>
</dbReference>
<dbReference type="Gene3D" id="1.10.3300.10">
    <property type="entry name" value="Jann2411-like domain"/>
    <property type="match status" value="1"/>
</dbReference>
<dbReference type="InterPro" id="IPR023286">
    <property type="entry name" value="ABATE_dom_sf"/>
</dbReference>